<comment type="caution">
    <text evidence="4">The sequence shown here is derived from an EMBL/GenBank/DDBJ whole genome shotgun (WGS) entry which is preliminary data.</text>
</comment>
<keyword evidence="1" id="KW-0805">Transcription regulation</keyword>
<dbReference type="CDD" id="cd03137">
    <property type="entry name" value="GATase1_AraC_1"/>
    <property type="match status" value="1"/>
</dbReference>
<dbReference type="SUPFAM" id="SSF46689">
    <property type="entry name" value="Homeodomain-like"/>
    <property type="match status" value="2"/>
</dbReference>
<dbReference type="InterPro" id="IPR018060">
    <property type="entry name" value="HTH_AraC"/>
</dbReference>
<feature type="domain" description="HTH araC/xylS-type" evidence="3">
    <location>
        <begin position="214"/>
        <end position="312"/>
    </location>
</feature>
<evidence type="ECO:0000256" key="2">
    <source>
        <dbReference type="ARBA" id="ARBA00023163"/>
    </source>
</evidence>
<dbReference type="PANTHER" id="PTHR43130">
    <property type="entry name" value="ARAC-FAMILY TRANSCRIPTIONAL REGULATOR"/>
    <property type="match status" value="1"/>
</dbReference>
<dbReference type="EMBL" id="JBITGY010000008">
    <property type="protein sequence ID" value="MFI6501847.1"/>
    <property type="molecule type" value="Genomic_DNA"/>
</dbReference>
<sequence length="330" mass="35337">MTVHRVVALVLAPQSTFELACAAEVFGMSRPGLPARYTFGVCAERPGAVPTLAGYDMAVSQGPAALEDADTVVVPGWQRRELPAVPAVIDALQRAHRRGARIVAICSGAFLLARAGLLDHRRATTHWRMAADLAAWYPEVQVEPDTLYIDLGDVATSAGTAAGIDLCLHLVRTDHGAAYAEQVARHMVMPPHREGGQVQYAAAPTPGRPARTLGPVLDWALTRLHEPLTVDDLAARAGVSARTLARHFTGQLGVGPGRWLLQQRVAAARALLEQTDLPVEAIAARVGLSSAANLRRRFHTLVRTTPAAYRRSFGHVRPSSPAELVAEPEA</sequence>
<dbReference type="Gene3D" id="1.10.10.60">
    <property type="entry name" value="Homeodomain-like"/>
    <property type="match status" value="1"/>
</dbReference>
<dbReference type="InterPro" id="IPR002818">
    <property type="entry name" value="DJ-1/PfpI"/>
</dbReference>
<dbReference type="PROSITE" id="PS01124">
    <property type="entry name" value="HTH_ARAC_FAMILY_2"/>
    <property type="match status" value="1"/>
</dbReference>
<evidence type="ECO:0000256" key="1">
    <source>
        <dbReference type="ARBA" id="ARBA00023015"/>
    </source>
</evidence>
<dbReference type="Proteomes" id="UP001612741">
    <property type="component" value="Unassembled WGS sequence"/>
</dbReference>
<evidence type="ECO:0000313" key="4">
    <source>
        <dbReference type="EMBL" id="MFI6501847.1"/>
    </source>
</evidence>
<dbReference type="Pfam" id="PF01965">
    <property type="entry name" value="DJ-1_PfpI"/>
    <property type="match status" value="1"/>
</dbReference>
<dbReference type="InterPro" id="IPR052158">
    <property type="entry name" value="INH-QAR"/>
</dbReference>
<organism evidence="4 5">
    <name type="scientific">Nonomuraea typhae</name>
    <dbReference type="NCBI Taxonomy" id="2603600"/>
    <lineage>
        <taxon>Bacteria</taxon>
        <taxon>Bacillati</taxon>
        <taxon>Actinomycetota</taxon>
        <taxon>Actinomycetes</taxon>
        <taxon>Streptosporangiales</taxon>
        <taxon>Streptosporangiaceae</taxon>
        <taxon>Nonomuraea</taxon>
    </lineage>
</organism>
<dbReference type="SMART" id="SM00342">
    <property type="entry name" value="HTH_ARAC"/>
    <property type="match status" value="1"/>
</dbReference>
<dbReference type="Gene3D" id="3.40.50.880">
    <property type="match status" value="1"/>
</dbReference>
<dbReference type="Pfam" id="PF12833">
    <property type="entry name" value="HTH_18"/>
    <property type="match status" value="1"/>
</dbReference>
<gene>
    <name evidence="4" type="ORF">ACIBG2_31010</name>
</gene>
<protein>
    <submittedName>
        <fullName evidence="4">Helix-turn-helix domain-containing protein</fullName>
    </submittedName>
</protein>
<reference evidence="4 5" key="1">
    <citation type="submission" date="2024-10" db="EMBL/GenBank/DDBJ databases">
        <title>The Natural Products Discovery Center: Release of the First 8490 Sequenced Strains for Exploring Actinobacteria Biosynthetic Diversity.</title>
        <authorList>
            <person name="Kalkreuter E."/>
            <person name="Kautsar S.A."/>
            <person name="Yang D."/>
            <person name="Bader C.D."/>
            <person name="Teijaro C.N."/>
            <person name="Fluegel L."/>
            <person name="Davis C.M."/>
            <person name="Simpson J.R."/>
            <person name="Lauterbach L."/>
            <person name="Steele A.D."/>
            <person name="Gui C."/>
            <person name="Meng S."/>
            <person name="Li G."/>
            <person name="Viehrig K."/>
            <person name="Ye F."/>
            <person name="Su P."/>
            <person name="Kiefer A.F."/>
            <person name="Nichols A."/>
            <person name="Cepeda A.J."/>
            <person name="Yan W."/>
            <person name="Fan B."/>
            <person name="Jiang Y."/>
            <person name="Adhikari A."/>
            <person name="Zheng C.-J."/>
            <person name="Schuster L."/>
            <person name="Cowan T.M."/>
            <person name="Smanski M.J."/>
            <person name="Chevrette M.G."/>
            <person name="De Carvalho L.P.S."/>
            <person name="Shen B."/>
        </authorList>
    </citation>
    <scope>NUCLEOTIDE SEQUENCE [LARGE SCALE GENOMIC DNA]</scope>
    <source>
        <strain evidence="4 5">NPDC050545</strain>
    </source>
</reference>
<proteinExistence type="predicted"/>
<evidence type="ECO:0000259" key="3">
    <source>
        <dbReference type="PROSITE" id="PS01124"/>
    </source>
</evidence>
<evidence type="ECO:0000313" key="5">
    <source>
        <dbReference type="Proteomes" id="UP001612741"/>
    </source>
</evidence>
<dbReference type="RefSeq" id="WP_397086688.1">
    <property type="nucleotide sequence ID" value="NZ_JBITGY010000008.1"/>
</dbReference>
<dbReference type="PANTHER" id="PTHR43130:SF3">
    <property type="entry name" value="HTH-TYPE TRANSCRIPTIONAL REGULATOR RV1931C"/>
    <property type="match status" value="1"/>
</dbReference>
<dbReference type="SUPFAM" id="SSF52317">
    <property type="entry name" value="Class I glutamine amidotransferase-like"/>
    <property type="match status" value="1"/>
</dbReference>
<dbReference type="InterPro" id="IPR009057">
    <property type="entry name" value="Homeodomain-like_sf"/>
</dbReference>
<dbReference type="InterPro" id="IPR029062">
    <property type="entry name" value="Class_I_gatase-like"/>
</dbReference>
<keyword evidence="5" id="KW-1185">Reference proteome</keyword>
<name>A0ABW7Z0Z5_9ACTN</name>
<accession>A0ABW7Z0Z5</accession>
<keyword evidence="2" id="KW-0804">Transcription</keyword>